<evidence type="ECO:0000256" key="4">
    <source>
        <dbReference type="ARBA" id="ARBA00022759"/>
    </source>
</evidence>
<accession>A0ABS0B390</accession>
<evidence type="ECO:0000256" key="2">
    <source>
        <dbReference type="ARBA" id="ARBA00022649"/>
    </source>
</evidence>
<keyword evidence="3" id="KW-0540">Nuclease</keyword>
<keyword evidence="2" id="KW-1277">Toxin-antitoxin system</keyword>
<keyword evidence="7" id="KW-0346">Stress response</keyword>
<comment type="similarity">
    <text evidence="1">Belongs to the HicA mRNA interferase family.</text>
</comment>
<evidence type="ECO:0000313" key="8">
    <source>
        <dbReference type="EMBL" id="MBF5060055.1"/>
    </source>
</evidence>
<reference evidence="8 9" key="1">
    <citation type="submission" date="2020-01" db="EMBL/GenBank/DDBJ databases">
        <title>Draft genome sequence of Cand. Neptunochlamydia vexilliferae K9.</title>
        <authorList>
            <person name="Schulz F."/>
            <person name="Koestlbacher S."/>
            <person name="Wascher F."/>
            <person name="Pizzetti I."/>
            <person name="Horn M."/>
        </authorList>
    </citation>
    <scope>NUCLEOTIDE SEQUENCE [LARGE SCALE GENOMIC DNA]</scope>
    <source>
        <strain evidence="8 9">K9</strain>
    </source>
</reference>
<evidence type="ECO:0008006" key="10">
    <source>
        <dbReference type="Google" id="ProtNLM"/>
    </source>
</evidence>
<proteinExistence type="inferred from homology"/>
<evidence type="ECO:0000256" key="7">
    <source>
        <dbReference type="ARBA" id="ARBA00023016"/>
    </source>
</evidence>
<keyword evidence="6" id="KW-0694">RNA-binding</keyword>
<gene>
    <name evidence="8" type="ORF">NEPTK9_001581</name>
</gene>
<dbReference type="Proteomes" id="UP001194714">
    <property type="component" value="Unassembled WGS sequence"/>
</dbReference>
<organism evidence="8 9">
    <name type="scientific">Candidatus Neptunichlamydia vexilliferae</name>
    <dbReference type="NCBI Taxonomy" id="1651774"/>
    <lineage>
        <taxon>Bacteria</taxon>
        <taxon>Pseudomonadati</taxon>
        <taxon>Chlamydiota</taxon>
        <taxon>Chlamydiia</taxon>
        <taxon>Parachlamydiales</taxon>
        <taxon>Simkaniaceae</taxon>
        <taxon>Candidatus Neptunichlamydia</taxon>
    </lineage>
</organism>
<evidence type="ECO:0000256" key="6">
    <source>
        <dbReference type="ARBA" id="ARBA00022884"/>
    </source>
</evidence>
<evidence type="ECO:0000313" key="9">
    <source>
        <dbReference type="Proteomes" id="UP001194714"/>
    </source>
</evidence>
<sequence>MTLYIYLCTMQGMKKKALEKRLKKCGWWLDRHGSNHDIWTNGKVAEPVPRHPEINEILSRKILRKAENNPREG</sequence>
<evidence type="ECO:0000256" key="3">
    <source>
        <dbReference type="ARBA" id="ARBA00022722"/>
    </source>
</evidence>
<comment type="caution">
    <text evidence="8">The sequence shown here is derived from an EMBL/GenBank/DDBJ whole genome shotgun (WGS) entry which is preliminary data.</text>
</comment>
<keyword evidence="9" id="KW-1185">Reference proteome</keyword>
<evidence type="ECO:0000256" key="5">
    <source>
        <dbReference type="ARBA" id="ARBA00022801"/>
    </source>
</evidence>
<dbReference type="Gene3D" id="3.30.920.30">
    <property type="entry name" value="Hypothetical protein"/>
    <property type="match status" value="1"/>
</dbReference>
<keyword evidence="5" id="KW-0378">Hydrolase</keyword>
<evidence type="ECO:0000256" key="1">
    <source>
        <dbReference type="ARBA" id="ARBA00006620"/>
    </source>
</evidence>
<keyword evidence="4" id="KW-0255">Endonuclease</keyword>
<dbReference type="InterPro" id="IPR038570">
    <property type="entry name" value="HicA_sf"/>
</dbReference>
<dbReference type="EMBL" id="JAAEJV010000068">
    <property type="protein sequence ID" value="MBF5060055.1"/>
    <property type="molecule type" value="Genomic_DNA"/>
</dbReference>
<name>A0ABS0B390_9BACT</name>
<dbReference type="SUPFAM" id="SSF54786">
    <property type="entry name" value="YcfA/nrd intein domain"/>
    <property type="match status" value="1"/>
</dbReference>
<dbReference type="Pfam" id="PF07927">
    <property type="entry name" value="HicA_toxin"/>
    <property type="match status" value="1"/>
</dbReference>
<dbReference type="InterPro" id="IPR012933">
    <property type="entry name" value="HicA_mRNA_interferase"/>
</dbReference>
<protein>
    <recommendedName>
        <fullName evidence="10">YcfA family protein</fullName>
    </recommendedName>
</protein>